<dbReference type="EMBL" id="PVNK01000180">
    <property type="protein sequence ID" value="PRP94029.1"/>
    <property type="molecule type" value="Genomic_DNA"/>
</dbReference>
<evidence type="ECO:0000313" key="3">
    <source>
        <dbReference type="Proteomes" id="UP000237968"/>
    </source>
</evidence>
<protein>
    <submittedName>
        <fullName evidence="2">Uncharacterized protein</fullName>
    </submittedName>
</protein>
<feature type="region of interest" description="Disordered" evidence="1">
    <location>
        <begin position="20"/>
        <end position="43"/>
    </location>
</feature>
<reference evidence="2 3" key="1">
    <citation type="submission" date="2018-03" db="EMBL/GenBank/DDBJ databases">
        <title>Draft Genome Sequences of the Obligatory Marine Myxobacteria Enhygromyxa salina SWB005.</title>
        <authorList>
            <person name="Poehlein A."/>
            <person name="Moghaddam J.A."/>
            <person name="Harms H."/>
            <person name="Alanjari M."/>
            <person name="Koenig G.M."/>
            <person name="Daniel R."/>
            <person name="Schaeberle T.F."/>
        </authorList>
    </citation>
    <scope>NUCLEOTIDE SEQUENCE [LARGE SCALE GENOMIC DNA]</scope>
    <source>
        <strain evidence="2 3">SWB005</strain>
    </source>
</reference>
<proteinExistence type="predicted"/>
<evidence type="ECO:0000313" key="2">
    <source>
        <dbReference type="EMBL" id="PRP94029.1"/>
    </source>
</evidence>
<gene>
    <name evidence="2" type="ORF">ENSA5_41410</name>
</gene>
<name>A0A2S9XMC6_9BACT</name>
<dbReference type="OrthoDB" id="9826234at2"/>
<dbReference type="AlphaFoldDB" id="A0A2S9XMC6"/>
<dbReference type="Proteomes" id="UP000237968">
    <property type="component" value="Unassembled WGS sequence"/>
</dbReference>
<feature type="compositionally biased region" description="Polar residues" evidence="1">
    <location>
        <begin position="34"/>
        <end position="43"/>
    </location>
</feature>
<sequence length="170" mass="18213">MRFMVVVPIAVVVLCSGCPEPEAEPEAEPAADCSAQTPSDTSTLPERELVLGEVVDGTFTPWAEGEQVTAVYGFQGAPMITPWFQIPATTGDEDGACWHLTYEHLDAEGEVSEEHGAYSGGLVFTLVGEVMRTGPLFDITYADAGSTERLRVTVSTPEFVAIEELSITVN</sequence>
<accession>A0A2S9XMC6</accession>
<organism evidence="2 3">
    <name type="scientific">Enhygromyxa salina</name>
    <dbReference type="NCBI Taxonomy" id="215803"/>
    <lineage>
        <taxon>Bacteria</taxon>
        <taxon>Pseudomonadati</taxon>
        <taxon>Myxococcota</taxon>
        <taxon>Polyangia</taxon>
        <taxon>Nannocystales</taxon>
        <taxon>Nannocystaceae</taxon>
        <taxon>Enhygromyxa</taxon>
    </lineage>
</organism>
<evidence type="ECO:0000256" key="1">
    <source>
        <dbReference type="SAM" id="MobiDB-lite"/>
    </source>
</evidence>
<keyword evidence="3" id="KW-1185">Reference proteome</keyword>
<comment type="caution">
    <text evidence="2">The sequence shown here is derived from an EMBL/GenBank/DDBJ whole genome shotgun (WGS) entry which is preliminary data.</text>
</comment>